<proteinExistence type="predicted"/>
<sequence length="193" mass="21815">MRIFSRQTVDCVLPPVFGRLLRSVTAVPIPVLVTFTVGSNIARCEKQTKNYLDNFPSECRGCTLLSLLVESAFDTVSEAGAVGRTVPEDPFTQLWRLMNSPLVPMEYRKQFTSCHQKDDKDIRTFAREIRRLAERASPNISSEGGGDDRKLEQLVEGARTPNVQKKLLSPSPQRTYKVLWIGLKNQDESMLQQ</sequence>
<dbReference type="Proteomes" id="UP000316759">
    <property type="component" value="Unassembled WGS sequence"/>
</dbReference>
<evidence type="ECO:0000313" key="1">
    <source>
        <dbReference type="EMBL" id="TPP64086.1"/>
    </source>
</evidence>
<dbReference type="AlphaFoldDB" id="A0A504YUW2"/>
<keyword evidence="2" id="KW-1185">Reference proteome</keyword>
<name>A0A504YUW2_FASGI</name>
<dbReference type="EMBL" id="SUNJ01004888">
    <property type="protein sequence ID" value="TPP64086.1"/>
    <property type="molecule type" value="Genomic_DNA"/>
</dbReference>
<reference evidence="1 2" key="1">
    <citation type="submission" date="2019-04" db="EMBL/GenBank/DDBJ databases">
        <title>Annotation for the trematode Fasciola gigantica.</title>
        <authorList>
            <person name="Choi Y.-J."/>
        </authorList>
    </citation>
    <scope>NUCLEOTIDE SEQUENCE [LARGE SCALE GENOMIC DNA]</scope>
    <source>
        <strain evidence="1">Uganda_cow_1</strain>
    </source>
</reference>
<organism evidence="1 2">
    <name type="scientific">Fasciola gigantica</name>
    <name type="common">Giant liver fluke</name>
    <dbReference type="NCBI Taxonomy" id="46835"/>
    <lineage>
        <taxon>Eukaryota</taxon>
        <taxon>Metazoa</taxon>
        <taxon>Spiralia</taxon>
        <taxon>Lophotrochozoa</taxon>
        <taxon>Platyhelminthes</taxon>
        <taxon>Trematoda</taxon>
        <taxon>Digenea</taxon>
        <taxon>Plagiorchiida</taxon>
        <taxon>Echinostomata</taxon>
        <taxon>Echinostomatoidea</taxon>
        <taxon>Fasciolidae</taxon>
        <taxon>Fasciola</taxon>
    </lineage>
</organism>
<gene>
    <name evidence="1" type="ORF">FGIG_10129</name>
</gene>
<accession>A0A504YUW2</accession>
<evidence type="ECO:0000313" key="2">
    <source>
        <dbReference type="Proteomes" id="UP000316759"/>
    </source>
</evidence>
<dbReference type="OrthoDB" id="6277121at2759"/>
<protein>
    <submittedName>
        <fullName evidence="1">Uncharacterized protein</fullName>
    </submittedName>
</protein>
<comment type="caution">
    <text evidence="1">The sequence shown here is derived from an EMBL/GenBank/DDBJ whole genome shotgun (WGS) entry which is preliminary data.</text>
</comment>